<dbReference type="SUPFAM" id="SSF50475">
    <property type="entry name" value="FMN-binding split barrel"/>
    <property type="match status" value="1"/>
</dbReference>
<dbReference type="PANTHER" id="PTHR30108">
    <property type="entry name" value="3-OCTAPRENYL-4-HYDROXYBENZOATE CARBOXY-LYASE-RELATED"/>
    <property type="match status" value="1"/>
</dbReference>
<feature type="domain" description="3-octaprenyl-4-hydroxybenzoate carboxy-lyase-like N-terminal" evidence="2">
    <location>
        <begin position="12"/>
        <end position="88"/>
    </location>
</feature>
<comment type="caution">
    <text evidence="4">The sequence shown here is derived from an EMBL/GenBank/DDBJ whole genome shotgun (WGS) entry which is preliminary data.</text>
</comment>
<proteinExistence type="predicted"/>
<dbReference type="InterPro" id="IPR053417">
    <property type="entry name" value="PAD_UbiD-like"/>
</dbReference>
<evidence type="ECO:0000259" key="3">
    <source>
        <dbReference type="Pfam" id="PF20696"/>
    </source>
</evidence>
<feature type="domain" description="3-octaprenyl-4-hydroxybenzoate carboxy-lyase-like Rift-related" evidence="1">
    <location>
        <begin position="106"/>
        <end position="311"/>
    </location>
</feature>
<dbReference type="Pfam" id="PF20695">
    <property type="entry name" value="UbiD_N"/>
    <property type="match status" value="1"/>
</dbReference>
<dbReference type="InterPro" id="IPR049381">
    <property type="entry name" value="UbiD-like_C"/>
</dbReference>
<reference evidence="4 5" key="1">
    <citation type="submission" date="2024-04" db="EMBL/GenBank/DDBJ databases">
        <title>Defined microbial consortia suppress multidrug-resistant proinflammatory Enterobacteriaceae via ecological control.</title>
        <authorList>
            <person name="Furuichi M."/>
            <person name="Kawaguchi T."/>
            <person name="Pust M."/>
            <person name="Yasuma K."/>
            <person name="Plichta D."/>
            <person name="Hasegawa N."/>
            <person name="Ohya T."/>
            <person name="Bhattarai S."/>
            <person name="Sasajima S."/>
            <person name="Aoto Y."/>
            <person name="Tuganbaev T."/>
            <person name="Yaginuma M."/>
            <person name="Ueda M."/>
            <person name="Okahashi N."/>
            <person name="Amafuji K."/>
            <person name="Kiridooshi Y."/>
            <person name="Sugita K."/>
            <person name="Strazar M."/>
            <person name="Skelly A."/>
            <person name="Suda W."/>
            <person name="Hattori M."/>
            <person name="Nakamoto N."/>
            <person name="Caballero S."/>
            <person name="Norman J."/>
            <person name="Olle B."/>
            <person name="Tanoue T."/>
            <person name="Arita M."/>
            <person name="Bucci V."/>
            <person name="Atarashi K."/>
            <person name="Xavier R."/>
            <person name="Honda K."/>
        </authorList>
    </citation>
    <scope>NUCLEOTIDE SEQUENCE [LARGE SCALE GENOMIC DNA]</scope>
    <source>
        <strain evidence="5">k34-0107-D12</strain>
    </source>
</reference>
<sequence length="476" mass="53327">MAKVYKDLRSFLATLEKEGQLVRIKDEVMPEPDIASAGRAAANIKNGPAVLFEKVKGYKGRVVTNVHGSWANHALMMGLPKDTPTKEQFFELDRRWDKYPVQPNILKREEAPCKENVIDKNINLFDVLPLYRINDQDAGFFISKGAVVTADPEEPGNFDKMNMGIYRIQVKDKDRIGIQALAFHDIAVQLEKAERKNEKLPIAITIGNSPLVSFMASTPIGYKQNEYEFVGALQDGVPTDIVKSDLYEHLYVPAGSEVVLEGYIEPRVREPEGPFGEFPGSYSGCRNQCVAKIERITHRTNPIFENLYLGIPWTEIDYLMALNTSVPLFKQVKESIPELVALNAMYSHGMGVIISTKCRYGGYGKGVAFRLLSTPHGMPYSKIIIVVDEFVDPFNLEQVMWALTTRVKPDKDVAIIPNCPGMPLDPSSVPAGMHTKMIIDATTPVAPEPNPREVELLDPPVKTEEYSKIIRELFKN</sequence>
<dbReference type="Proteomes" id="UP001600941">
    <property type="component" value="Unassembled WGS sequence"/>
</dbReference>
<dbReference type="NCBIfam" id="NF041204">
    <property type="entry name" value="VdcC"/>
    <property type="match status" value="1"/>
</dbReference>
<dbReference type="Pfam" id="PF01977">
    <property type="entry name" value="UbiD"/>
    <property type="match status" value="1"/>
</dbReference>
<gene>
    <name evidence="4" type="ORF">K340107D12_18010</name>
</gene>
<dbReference type="PANTHER" id="PTHR30108:SF17">
    <property type="entry name" value="FERULIC ACID DECARBOXYLASE 1"/>
    <property type="match status" value="1"/>
</dbReference>
<dbReference type="EMBL" id="BAABZQ010000001">
    <property type="protein sequence ID" value="GAA6498985.1"/>
    <property type="molecule type" value="Genomic_DNA"/>
</dbReference>
<dbReference type="InterPro" id="IPR002830">
    <property type="entry name" value="UbiD"/>
</dbReference>
<dbReference type="InterPro" id="IPR049383">
    <property type="entry name" value="UbiD-like_N"/>
</dbReference>
<dbReference type="RefSeq" id="WP_081960556.1">
    <property type="nucleotide sequence ID" value="NZ_AP031413.1"/>
</dbReference>
<evidence type="ECO:0000313" key="4">
    <source>
        <dbReference type="EMBL" id="GAA6498985.1"/>
    </source>
</evidence>
<organism evidence="4 5">
    <name type="scientific">Blautia parvula</name>
    <dbReference type="NCBI Taxonomy" id="2877527"/>
    <lineage>
        <taxon>Bacteria</taxon>
        <taxon>Bacillati</taxon>
        <taxon>Bacillota</taxon>
        <taxon>Clostridia</taxon>
        <taxon>Lachnospirales</taxon>
        <taxon>Lachnospiraceae</taxon>
        <taxon>Blautia</taxon>
    </lineage>
</organism>
<evidence type="ECO:0000259" key="1">
    <source>
        <dbReference type="Pfam" id="PF01977"/>
    </source>
</evidence>
<protein>
    <submittedName>
        <fullName evidence="4">Non-oxidative hydroxyarylic acid decarboxylases subunit C</fullName>
    </submittedName>
</protein>
<dbReference type="SUPFAM" id="SSF143968">
    <property type="entry name" value="UbiD C-terminal domain-like"/>
    <property type="match status" value="1"/>
</dbReference>
<dbReference type="Pfam" id="PF20696">
    <property type="entry name" value="UbiD_C"/>
    <property type="match status" value="1"/>
</dbReference>
<name>A0ABQ0BR40_9FIRM</name>
<dbReference type="Gene3D" id="3.40.1670.10">
    <property type="entry name" value="UbiD C-terminal domain-like"/>
    <property type="match status" value="1"/>
</dbReference>
<accession>A0ABQ0BR40</accession>
<feature type="domain" description="3-octaprenyl-4-hydroxybenzoate carboxy-lyase-like C-terminal" evidence="3">
    <location>
        <begin position="318"/>
        <end position="441"/>
    </location>
</feature>
<keyword evidence="5" id="KW-1185">Reference proteome</keyword>
<dbReference type="InterPro" id="IPR048304">
    <property type="entry name" value="UbiD_Rift_dom"/>
</dbReference>
<evidence type="ECO:0000259" key="2">
    <source>
        <dbReference type="Pfam" id="PF20695"/>
    </source>
</evidence>
<evidence type="ECO:0000313" key="5">
    <source>
        <dbReference type="Proteomes" id="UP001600941"/>
    </source>
</evidence>
<dbReference type="NCBIfam" id="TIGR00148">
    <property type="entry name" value="UbiD family decarboxylase"/>
    <property type="match status" value="1"/>
</dbReference>